<dbReference type="InterPro" id="IPR037673">
    <property type="entry name" value="MSC/AndL"/>
</dbReference>
<name>A0A162W949_9GAMM</name>
<dbReference type="Gene3D" id="1.10.1200.120">
    <property type="entry name" value="Large-conductance mechanosensitive channel, MscL, domain 1"/>
    <property type="match status" value="1"/>
</dbReference>
<proteinExistence type="inferred from homology"/>
<dbReference type="GO" id="GO:0008381">
    <property type="term" value="F:mechanosensitive monoatomic ion channel activity"/>
    <property type="evidence" value="ECO:0007669"/>
    <property type="project" value="UniProtKB-UniRule"/>
</dbReference>
<evidence type="ECO:0000256" key="1">
    <source>
        <dbReference type="ARBA" id="ARBA00004141"/>
    </source>
</evidence>
<comment type="caution">
    <text evidence="10">The sequence shown here is derived from an EMBL/GenBank/DDBJ whole genome shotgun (WGS) entry which is preliminary data.</text>
</comment>
<evidence type="ECO:0000313" key="11">
    <source>
        <dbReference type="Proteomes" id="UP000680020"/>
    </source>
</evidence>
<feature type="transmembrane region" description="Helical" evidence="9">
    <location>
        <begin position="70"/>
        <end position="94"/>
    </location>
</feature>
<dbReference type="PANTHER" id="PTHR30266">
    <property type="entry name" value="MECHANOSENSITIVE CHANNEL MSCL"/>
    <property type="match status" value="1"/>
</dbReference>
<reference evidence="10" key="1">
    <citation type="submission" date="2021-03" db="EMBL/GenBank/DDBJ databases">
        <title>Identification and antibiotic profiling of Wohlfahrtiimonas chitiniclastica, an underestimated human pathogen.</title>
        <authorList>
            <person name="Kopf A."/>
            <person name="Bunk B."/>
            <person name="Coldewey S."/>
            <person name="Gunzer F."/>
            <person name="Riedel T."/>
            <person name="Schroettner P."/>
        </authorList>
    </citation>
    <scope>NUCLEOTIDE SEQUENCE</scope>
    <source>
        <strain evidence="10">DSM 100917</strain>
    </source>
</reference>
<keyword evidence="8 9" id="KW-0407">Ion channel</keyword>
<comment type="similarity">
    <text evidence="9">Belongs to the MscL family.</text>
</comment>
<gene>
    <name evidence="9 10" type="primary">mscL</name>
    <name evidence="10" type="ORF">J7561_02700</name>
</gene>
<dbReference type="InterPro" id="IPR001185">
    <property type="entry name" value="MS_channel"/>
</dbReference>
<evidence type="ECO:0000256" key="6">
    <source>
        <dbReference type="ARBA" id="ARBA00023065"/>
    </source>
</evidence>
<accession>A0A162W949</accession>
<keyword evidence="7 9" id="KW-0472">Membrane</keyword>
<dbReference type="SUPFAM" id="SSF81330">
    <property type="entry name" value="Gated mechanosensitive channel"/>
    <property type="match status" value="1"/>
</dbReference>
<keyword evidence="2 9" id="KW-0813">Transport</keyword>
<dbReference type="Proteomes" id="UP000680020">
    <property type="component" value="Unassembled WGS sequence"/>
</dbReference>
<comment type="subunit">
    <text evidence="9">Homopentamer.</text>
</comment>
<sequence length="143" mass="15480">MFKEFKKFLLRGNILDLSVGVVIGTAFTAIVNKIVEGLLTPIISLIFVLTTGKTSADDALGNLVFQVQGVTFNVGAVLSALITFFITAIVLFIIMKTANKIMAAAAHEEQKQAEEAPKAPPAPTSEDYLKEIRDLLAKQSEQK</sequence>
<dbReference type="GO" id="GO:0005886">
    <property type="term" value="C:plasma membrane"/>
    <property type="evidence" value="ECO:0007669"/>
    <property type="project" value="UniProtKB-SubCell"/>
</dbReference>
<evidence type="ECO:0000256" key="4">
    <source>
        <dbReference type="ARBA" id="ARBA00022692"/>
    </source>
</evidence>
<keyword evidence="4 9" id="KW-0812">Transmembrane</keyword>
<evidence type="ECO:0000256" key="9">
    <source>
        <dbReference type="HAMAP-Rule" id="MF_00115"/>
    </source>
</evidence>
<evidence type="ECO:0000256" key="5">
    <source>
        <dbReference type="ARBA" id="ARBA00022989"/>
    </source>
</evidence>
<dbReference type="GeneID" id="58262812"/>
<evidence type="ECO:0000313" key="10">
    <source>
        <dbReference type="EMBL" id="MBS7824113.1"/>
    </source>
</evidence>
<comment type="subcellular location">
    <subcellularLocation>
        <location evidence="9">Cell inner membrane</location>
        <topology evidence="9">Multi-pass membrane protein</topology>
    </subcellularLocation>
    <subcellularLocation>
        <location evidence="1">Membrane</location>
        <topology evidence="1">Multi-pass membrane protein</topology>
    </subcellularLocation>
</comment>
<dbReference type="Pfam" id="PF01741">
    <property type="entry name" value="MscL"/>
    <property type="match status" value="1"/>
</dbReference>
<dbReference type="NCBIfam" id="TIGR00220">
    <property type="entry name" value="mscL"/>
    <property type="match status" value="1"/>
</dbReference>
<evidence type="ECO:0000256" key="8">
    <source>
        <dbReference type="ARBA" id="ARBA00023303"/>
    </source>
</evidence>
<keyword evidence="5 9" id="KW-1133">Transmembrane helix</keyword>
<dbReference type="PANTHER" id="PTHR30266:SF2">
    <property type="entry name" value="LARGE-CONDUCTANCE MECHANOSENSITIVE CHANNEL"/>
    <property type="match status" value="1"/>
</dbReference>
<dbReference type="RefSeq" id="WP_018122339.1">
    <property type="nucleotide sequence ID" value="NZ_CP115969.1"/>
</dbReference>
<feature type="transmembrane region" description="Helical" evidence="9">
    <location>
        <begin position="12"/>
        <end position="31"/>
    </location>
</feature>
<protein>
    <recommendedName>
        <fullName evidence="9">Large-conductance mechanosensitive channel</fullName>
    </recommendedName>
</protein>
<dbReference type="HAMAP" id="MF_00115">
    <property type="entry name" value="MscL"/>
    <property type="match status" value="1"/>
</dbReference>
<organism evidence="10 11">
    <name type="scientific">Wohlfahrtiimonas chitiniclastica</name>
    <dbReference type="NCBI Taxonomy" id="400946"/>
    <lineage>
        <taxon>Bacteria</taxon>
        <taxon>Pseudomonadati</taxon>
        <taxon>Pseudomonadota</taxon>
        <taxon>Gammaproteobacteria</taxon>
        <taxon>Cardiobacteriales</taxon>
        <taxon>Ignatzschineriaceae</taxon>
        <taxon>Wohlfahrtiimonas</taxon>
    </lineage>
</organism>
<evidence type="ECO:0000256" key="7">
    <source>
        <dbReference type="ARBA" id="ARBA00023136"/>
    </source>
</evidence>
<evidence type="ECO:0000256" key="3">
    <source>
        <dbReference type="ARBA" id="ARBA00022475"/>
    </source>
</evidence>
<dbReference type="EMBL" id="JAGIBU010000001">
    <property type="protein sequence ID" value="MBS7824113.1"/>
    <property type="molecule type" value="Genomic_DNA"/>
</dbReference>
<keyword evidence="6 9" id="KW-0406">Ion transport</keyword>
<comment type="function">
    <text evidence="9">Channel that opens in response to stretch forces in the membrane lipid bilayer. May participate in the regulation of osmotic pressure changes within the cell.</text>
</comment>
<dbReference type="PRINTS" id="PR01264">
    <property type="entry name" value="MECHCHANNEL"/>
</dbReference>
<dbReference type="InterPro" id="IPR036019">
    <property type="entry name" value="MscL_channel"/>
</dbReference>
<keyword evidence="9" id="KW-0997">Cell inner membrane</keyword>
<dbReference type="AlphaFoldDB" id="A0A162W949"/>
<evidence type="ECO:0000256" key="2">
    <source>
        <dbReference type="ARBA" id="ARBA00022448"/>
    </source>
</evidence>
<keyword evidence="3 9" id="KW-1003">Cell membrane</keyword>